<gene>
    <name evidence="2" type="ORF">MtrunA17_Chr3g0087441</name>
</gene>
<dbReference type="PANTHER" id="PTHR37748:SF1">
    <property type="entry name" value="PROTEIN, PUTATIVE-RELATED"/>
    <property type="match status" value="1"/>
</dbReference>
<dbReference type="AlphaFoldDB" id="A0A396ILH8"/>
<reference evidence="3" key="1">
    <citation type="journal article" date="2018" name="Nat. Plants">
        <title>Whole-genome landscape of Medicago truncatula symbiotic genes.</title>
        <authorList>
            <person name="Pecrix Y."/>
            <person name="Staton S.E."/>
            <person name="Sallet E."/>
            <person name="Lelandais-Briere C."/>
            <person name="Moreau S."/>
            <person name="Carrere S."/>
            <person name="Blein T."/>
            <person name="Jardinaud M.F."/>
            <person name="Latrasse D."/>
            <person name="Zouine M."/>
            <person name="Zahm M."/>
            <person name="Kreplak J."/>
            <person name="Mayjonade B."/>
            <person name="Satge C."/>
            <person name="Perez M."/>
            <person name="Cauet S."/>
            <person name="Marande W."/>
            <person name="Chantry-Darmon C."/>
            <person name="Lopez-Roques C."/>
            <person name="Bouchez O."/>
            <person name="Berard A."/>
            <person name="Debelle F."/>
            <person name="Munos S."/>
            <person name="Bendahmane A."/>
            <person name="Berges H."/>
            <person name="Niebel A."/>
            <person name="Buitink J."/>
            <person name="Frugier F."/>
            <person name="Benhamed M."/>
            <person name="Crespi M."/>
            <person name="Gouzy J."/>
            <person name="Gamas P."/>
        </authorList>
    </citation>
    <scope>NUCLEOTIDE SEQUENCE [LARGE SCALE GENOMIC DNA]</scope>
    <source>
        <strain evidence="3">cv. Jemalong A17</strain>
    </source>
</reference>
<comment type="caution">
    <text evidence="2">The sequence shown here is derived from an EMBL/GenBank/DDBJ whole genome shotgun (WGS) entry which is preliminary data.</text>
</comment>
<dbReference type="EMBL" id="PSQE01000003">
    <property type="protein sequence ID" value="RHN66130.1"/>
    <property type="molecule type" value="Genomic_DNA"/>
</dbReference>
<feature type="compositionally biased region" description="Basic and acidic residues" evidence="1">
    <location>
        <begin position="35"/>
        <end position="45"/>
    </location>
</feature>
<organism evidence="2 3">
    <name type="scientific">Medicago truncatula</name>
    <name type="common">Barrel medic</name>
    <name type="synonym">Medicago tribuloides</name>
    <dbReference type="NCBI Taxonomy" id="3880"/>
    <lineage>
        <taxon>Eukaryota</taxon>
        <taxon>Viridiplantae</taxon>
        <taxon>Streptophyta</taxon>
        <taxon>Embryophyta</taxon>
        <taxon>Tracheophyta</taxon>
        <taxon>Spermatophyta</taxon>
        <taxon>Magnoliopsida</taxon>
        <taxon>eudicotyledons</taxon>
        <taxon>Gunneridae</taxon>
        <taxon>Pentapetalae</taxon>
        <taxon>rosids</taxon>
        <taxon>fabids</taxon>
        <taxon>Fabales</taxon>
        <taxon>Fabaceae</taxon>
        <taxon>Papilionoideae</taxon>
        <taxon>50 kb inversion clade</taxon>
        <taxon>NPAAA clade</taxon>
        <taxon>Hologalegina</taxon>
        <taxon>IRL clade</taxon>
        <taxon>Trifolieae</taxon>
        <taxon>Medicago</taxon>
    </lineage>
</organism>
<feature type="region of interest" description="Disordered" evidence="1">
    <location>
        <begin position="14"/>
        <end position="45"/>
    </location>
</feature>
<dbReference type="Proteomes" id="UP000265566">
    <property type="component" value="Chromosome 3"/>
</dbReference>
<feature type="compositionally biased region" description="Polar residues" evidence="1">
    <location>
        <begin position="14"/>
        <end position="31"/>
    </location>
</feature>
<evidence type="ECO:0000256" key="1">
    <source>
        <dbReference type="SAM" id="MobiDB-lite"/>
    </source>
</evidence>
<proteinExistence type="predicted"/>
<accession>A0A396ILH8</accession>
<dbReference type="Gramene" id="rna14050">
    <property type="protein sequence ID" value="RHN66130.1"/>
    <property type="gene ID" value="gene14050"/>
</dbReference>
<sequence>MALILPFFNCFGLSSNSSSQVSDYAQNSSQMKSSTSEKPKSKEKSMGAPIVVPYFPVNNNYSSLL</sequence>
<name>A0A396ILH8_MEDTR</name>
<dbReference type="PANTHER" id="PTHR37748">
    <property type="entry name" value="PROTEIN, PUTATIVE-RELATED"/>
    <property type="match status" value="1"/>
</dbReference>
<evidence type="ECO:0000313" key="3">
    <source>
        <dbReference type="Proteomes" id="UP000265566"/>
    </source>
</evidence>
<evidence type="ECO:0000313" key="2">
    <source>
        <dbReference type="EMBL" id="RHN66130.1"/>
    </source>
</evidence>
<protein>
    <submittedName>
        <fullName evidence="2">Uncharacterized protein</fullName>
    </submittedName>
</protein>